<evidence type="ECO:0000313" key="19">
    <source>
        <dbReference type="EMBL" id="KAF6015939.1"/>
    </source>
</evidence>
<protein>
    <recommendedName>
        <fullName evidence="16">DASH complex subunit DAD3</fullName>
    </recommendedName>
    <alternativeName>
        <fullName evidence="17">Outer kinetochore protein DAD3</fullName>
    </alternativeName>
</protein>
<dbReference type="GO" id="GO:0005874">
    <property type="term" value="C:microtubule"/>
    <property type="evidence" value="ECO:0007669"/>
    <property type="project" value="UniProtKB-KW"/>
</dbReference>
<evidence type="ECO:0000256" key="12">
    <source>
        <dbReference type="ARBA" id="ARBA00023212"/>
    </source>
</evidence>
<dbReference type="GO" id="GO:0051010">
    <property type="term" value="F:microtubule plus-end binding"/>
    <property type="evidence" value="ECO:0007669"/>
    <property type="project" value="TreeGrafter"/>
</dbReference>
<organism evidence="19 20">
    <name type="scientific">Dekkera bruxellensis</name>
    <name type="common">Brettanomyces custersii</name>
    <dbReference type="NCBI Taxonomy" id="5007"/>
    <lineage>
        <taxon>Eukaryota</taxon>
        <taxon>Fungi</taxon>
        <taxon>Dikarya</taxon>
        <taxon>Ascomycota</taxon>
        <taxon>Saccharomycotina</taxon>
        <taxon>Pichiomycetes</taxon>
        <taxon>Pichiales</taxon>
        <taxon>Pichiaceae</taxon>
        <taxon>Brettanomyces</taxon>
    </lineage>
</organism>
<dbReference type="InterPro" id="IPR013965">
    <property type="entry name" value="DASH_Dad3"/>
</dbReference>
<sequence length="122" mass="13818">MADAQIDEIHYPTGSLSSVEKQILDEYKKLAEQLSTLKHELTELNNKIDLQKAIDSATRATTTTDEKQEEAKKDFIVQLRALEQTLSMFGTLFKSSVYKIFINNEENIENGGLHNGDTENQL</sequence>
<comment type="caution">
    <text evidence="19">The sequence shown here is derived from an EMBL/GenBank/DDBJ whole genome shotgun (WGS) entry which is preliminary data.</text>
</comment>
<gene>
    <name evidence="19" type="ORF">HII12_000502</name>
</gene>
<evidence type="ECO:0000313" key="20">
    <source>
        <dbReference type="Proteomes" id="UP000568158"/>
    </source>
</evidence>
<dbReference type="GO" id="GO:0008608">
    <property type="term" value="P:attachment of spindle microtubules to kinetochore"/>
    <property type="evidence" value="ECO:0007669"/>
    <property type="project" value="InterPro"/>
</dbReference>
<evidence type="ECO:0000256" key="2">
    <source>
        <dbReference type="ARBA" id="ARBA00004186"/>
    </source>
</evidence>
<keyword evidence="10" id="KW-0159">Chromosome partition</keyword>
<evidence type="ECO:0000256" key="4">
    <source>
        <dbReference type="ARBA" id="ARBA00006277"/>
    </source>
</evidence>
<accession>A0A8H6EZF2</accession>
<keyword evidence="5" id="KW-0158">Chromosome</keyword>
<keyword evidence="13" id="KW-0539">Nucleus</keyword>
<keyword evidence="6" id="KW-0963">Cytoplasm</keyword>
<evidence type="ECO:0000256" key="18">
    <source>
        <dbReference type="SAM" id="Coils"/>
    </source>
</evidence>
<proteinExistence type="inferred from homology"/>
<keyword evidence="11" id="KW-0995">Kinetochore</keyword>
<evidence type="ECO:0000256" key="6">
    <source>
        <dbReference type="ARBA" id="ARBA00022490"/>
    </source>
</evidence>
<evidence type="ECO:0000256" key="14">
    <source>
        <dbReference type="ARBA" id="ARBA00023306"/>
    </source>
</evidence>
<dbReference type="Proteomes" id="UP000568158">
    <property type="component" value="Unassembled WGS sequence"/>
</dbReference>
<dbReference type="PANTHER" id="PTHR28017:SF1">
    <property type="entry name" value="DASH COMPLEX SUBUNIT DAD3"/>
    <property type="match status" value="1"/>
</dbReference>
<dbReference type="GO" id="GO:0051301">
    <property type="term" value="P:cell division"/>
    <property type="evidence" value="ECO:0007669"/>
    <property type="project" value="UniProtKB-KW"/>
</dbReference>
<evidence type="ECO:0000256" key="17">
    <source>
        <dbReference type="ARBA" id="ARBA00044305"/>
    </source>
</evidence>
<reference evidence="19 20" key="1">
    <citation type="journal article" date="2020" name="Appl. Microbiol. Biotechnol.">
        <title>Targeted gene deletion in Brettanomyces bruxellensis with an expression-free CRISPR-Cas9 system.</title>
        <authorList>
            <person name="Varela C."/>
            <person name="Bartel C."/>
            <person name="Onetto C."/>
            <person name="Borneman A."/>
        </authorList>
    </citation>
    <scope>NUCLEOTIDE SEQUENCE [LARGE SCALE GENOMIC DNA]</scope>
    <source>
        <strain evidence="19 20">AWRI1613</strain>
    </source>
</reference>
<evidence type="ECO:0000256" key="9">
    <source>
        <dbReference type="ARBA" id="ARBA00022776"/>
    </source>
</evidence>
<dbReference type="PANTHER" id="PTHR28017">
    <property type="entry name" value="DASH COMPLEX SUBUNIT DAD3"/>
    <property type="match status" value="1"/>
</dbReference>
<keyword evidence="12" id="KW-0206">Cytoskeleton</keyword>
<keyword evidence="15" id="KW-0137">Centromere</keyword>
<keyword evidence="14" id="KW-0131">Cell cycle</keyword>
<evidence type="ECO:0000256" key="10">
    <source>
        <dbReference type="ARBA" id="ARBA00022829"/>
    </source>
</evidence>
<feature type="coiled-coil region" evidence="18">
    <location>
        <begin position="20"/>
        <end position="54"/>
    </location>
</feature>
<evidence type="ECO:0000256" key="1">
    <source>
        <dbReference type="ARBA" id="ARBA00004123"/>
    </source>
</evidence>
<evidence type="ECO:0000256" key="15">
    <source>
        <dbReference type="ARBA" id="ARBA00023328"/>
    </source>
</evidence>
<keyword evidence="7" id="KW-0132">Cell division</keyword>
<dbReference type="GO" id="GO:0072686">
    <property type="term" value="C:mitotic spindle"/>
    <property type="evidence" value="ECO:0007669"/>
    <property type="project" value="InterPro"/>
</dbReference>
<dbReference type="AlphaFoldDB" id="A0A8H6EZF2"/>
<comment type="similarity">
    <text evidence="4">Belongs to the DASH complex DAD3 family.</text>
</comment>
<keyword evidence="18" id="KW-0175">Coiled coil</keyword>
<comment type="subcellular location">
    <subcellularLocation>
        <location evidence="3">Chromosome</location>
        <location evidence="3">Centromere</location>
        <location evidence="3">Kinetochore</location>
    </subcellularLocation>
    <subcellularLocation>
        <location evidence="2">Cytoplasm</location>
        <location evidence="2">Cytoskeleton</location>
        <location evidence="2">Spindle</location>
    </subcellularLocation>
    <subcellularLocation>
        <location evidence="1">Nucleus</location>
    </subcellularLocation>
</comment>
<keyword evidence="8" id="KW-0493">Microtubule</keyword>
<evidence type="ECO:0000256" key="5">
    <source>
        <dbReference type="ARBA" id="ARBA00022454"/>
    </source>
</evidence>
<evidence type="ECO:0000256" key="7">
    <source>
        <dbReference type="ARBA" id="ARBA00022618"/>
    </source>
</evidence>
<evidence type="ECO:0000256" key="16">
    <source>
        <dbReference type="ARBA" id="ARBA00044179"/>
    </source>
</evidence>
<dbReference type="GO" id="GO:0042729">
    <property type="term" value="C:DASH complex"/>
    <property type="evidence" value="ECO:0007669"/>
    <property type="project" value="InterPro"/>
</dbReference>
<evidence type="ECO:0000256" key="3">
    <source>
        <dbReference type="ARBA" id="ARBA00004629"/>
    </source>
</evidence>
<dbReference type="EMBL" id="JABCYN010000005">
    <property type="protein sequence ID" value="KAF6015939.1"/>
    <property type="molecule type" value="Genomic_DNA"/>
</dbReference>
<evidence type="ECO:0000256" key="13">
    <source>
        <dbReference type="ARBA" id="ARBA00023242"/>
    </source>
</evidence>
<keyword evidence="9" id="KW-0498">Mitosis</keyword>
<name>A0A8H6EZF2_DEKBR</name>
<dbReference type="Pfam" id="PF08656">
    <property type="entry name" value="DASH_Dad3"/>
    <property type="match status" value="1"/>
</dbReference>
<evidence type="ECO:0000256" key="8">
    <source>
        <dbReference type="ARBA" id="ARBA00022701"/>
    </source>
</evidence>
<evidence type="ECO:0000256" key="11">
    <source>
        <dbReference type="ARBA" id="ARBA00022838"/>
    </source>
</evidence>